<dbReference type="InterPro" id="IPR018060">
    <property type="entry name" value="HTH_AraC"/>
</dbReference>
<evidence type="ECO:0000256" key="1">
    <source>
        <dbReference type="ARBA" id="ARBA00023015"/>
    </source>
</evidence>
<dbReference type="GO" id="GO:0003700">
    <property type="term" value="F:DNA-binding transcription factor activity"/>
    <property type="evidence" value="ECO:0007669"/>
    <property type="project" value="InterPro"/>
</dbReference>
<reference evidence="5 6" key="1">
    <citation type="submission" date="2018-08" db="EMBL/GenBank/DDBJ databases">
        <title>Meiothermus luteus KCTC 52599 genome sequencing project.</title>
        <authorList>
            <person name="Da Costa M.S."/>
            <person name="Albuquerque L."/>
            <person name="Raposo P."/>
            <person name="Froufe H.J.C."/>
            <person name="Barroso C.S."/>
            <person name="Egas C."/>
        </authorList>
    </citation>
    <scope>NUCLEOTIDE SEQUENCE [LARGE SCALE GENOMIC DNA]</scope>
    <source>
        <strain evidence="5 6">KCTC 52599</strain>
    </source>
</reference>
<name>A0A399ETD7_9DEIN</name>
<dbReference type="InterPro" id="IPR009594">
    <property type="entry name" value="Tscrpt_reg_HTH_AraC_N"/>
</dbReference>
<feature type="domain" description="HTH araC/xylS-type" evidence="4">
    <location>
        <begin position="192"/>
        <end position="289"/>
    </location>
</feature>
<dbReference type="InterPro" id="IPR018062">
    <property type="entry name" value="HTH_AraC-typ_CS"/>
</dbReference>
<evidence type="ECO:0000256" key="2">
    <source>
        <dbReference type="ARBA" id="ARBA00023125"/>
    </source>
</evidence>
<evidence type="ECO:0000313" key="6">
    <source>
        <dbReference type="Proteomes" id="UP000265800"/>
    </source>
</evidence>
<dbReference type="InterPro" id="IPR020449">
    <property type="entry name" value="Tscrpt_reg_AraC-type_HTH"/>
</dbReference>
<gene>
    <name evidence="5" type="primary">rclR</name>
    <name evidence="5" type="ORF">Mlute_01569</name>
</gene>
<dbReference type="SUPFAM" id="SSF46689">
    <property type="entry name" value="Homeodomain-like"/>
    <property type="match status" value="2"/>
</dbReference>
<dbReference type="SMART" id="SM00342">
    <property type="entry name" value="HTH_ARAC"/>
    <property type="match status" value="1"/>
</dbReference>
<dbReference type="PANTHER" id="PTHR43436:SF1">
    <property type="entry name" value="TRANSCRIPTIONAL REGULATORY PROTEIN"/>
    <property type="match status" value="1"/>
</dbReference>
<dbReference type="EMBL" id="QWKZ01000044">
    <property type="protein sequence ID" value="RIH85491.1"/>
    <property type="molecule type" value="Genomic_DNA"/>
</dbReference>
<accession>A0A399ETD7</accession>
<dbReference type="PROSITE" id="PS00041">
    <property type="entry name" value="HTH_ARAC_FAMILY_1"/>
    <property type="match status" value="1"/>
</dbReference>
<dbReference type="Gene3D" id="1.10.10.60">
    <property type="entry name" value="Homeodomain-like"/>
    <property type="match status" value="1"/>
</dbReference>
<evidence type="ECO:0000256" key="3">
    <source>
        <dbReference type="ARBA" id="ARBA00023163"/>
    </source>
</evidence>
<protein>
    <submittedName>
        <fullName evidence="5">RCS-specific HTH-type transcriptional activator RclR</fullName>
    </submittedName>
</protein>
<proteinExistence type="predicted"/>
<dbReference type="Pfam" id="PF06719">
    <property type="entry name" value="AraC_N"/>
    <property type="match status" value="1"/>
</dbReference>
<dbReference type="PROSITE" id="PS01124">
    <property type="entry name" value="HTH_ARAC_FAMILY_2"/>
    <property type="match status" value="1"/>
</dbReference>
<evidence type="ECO:0000313" key="5">
    <source>
        <dbReference type="EMBL" id="RIH85491.1"/>
    </source>
</evidence>
<comment type="caution">
    <text evidence="5">The sequence shown here is derived from an EMBL/GenBank/DDBJ whole genome shotgun (WGS) entry which is preliminary data.</text>
</comment>
<dbReference type="RefSeq" id="WP_119360195.1">
    <property type="nucleotide sequence ID" value="NZ_QWKZ01000044.1"/>
</dbReference>
<dbReference type="Proteomes" id="UP000265800">
    <property type="component" value="Unassembled WGS sequence"/>
</dbReference>
<dbReference type="AlphaFoldDB" id="A0A399ETD7"/>
<keyword evidence="1" id="KW-0805">Transcription regulation</keyword>
<sequence length="302" mass="34184">MGSKTELDGLAEMLFRYAPEDGNFPLPFPGAYVYRNSRSESEVRPALYEPAVCLVAQGAKAVFYGQEVVRYDPAHVLISTLDLPLRAQVLEASPKRPFLCLKLVLDPSDVTELAAKVYPEGLPPGEDRPIFVGKTTPALLDVAWRFLKALEDPGERKLLAPLYLREFLIRLLRESPTLARLSLLDPQLRRIARAINHIRAHFREPLDVRALAQLAHMGESAFYKHFRRLTSLTPLQYQKALRLQEARRLLLDGLSVTQVAQDVGYASPSQFIREYRRFFGAPPSKDTARLREKSELFFPQAG</sequence>
<organism evidence="5 6">
    <name type="scientific">Meiothermus luteus</name>
    <dbReference type="NCBI Taxonomy" id="2026184"/>
    <lineage>
        <taxon>Bacteria</taxon>
        <taxon>Thermotogati</taxon>
        <taxon>Deinococcota</taxon>
        <taxon>Deinococci</taxon>
        <taxon>Thermales</taxon>
        <taxon>Thermaceae</taxon>
        <taxon>Meiothermus</taxon>
    </lineage>
</organism>
<dbReference type="Pfam" id="PF12833">
    <property type="entry name" value="HTH_18"/>
    <property type="match status" value="1"/>
</dbReference>
<keyword evidence="3" id="KW-0804">Transcription</keyword>
<dbReference type="PANTHER" id="PTHR43436">
    <property type="entry name" value="ARAC-FAMILY TRANSCRIPTIONAL REGULATOR"/>
    <property type="match status" value="1"/>
</dbReference>
<dbReference type="GO" id="GO:0043565">
    <property type="term" value="F:sequence-specific DNA binding"/>
    <property type="evidence" value="ECO:0007669"/>
    <property type="project" value="InterPro"/>
</dbReference>
<keyword evidence="6" id="KW-1185">Reference proteome</keyword>
<keyword evidence="2" id="KW-0238">DNA-binding</keyword>
<dbReference type="InterPro" id="IPR009057">
    <property type="entry name" value="Homeodomain-like_sf"/>
</dbReference>
<dbReference type="PRINTS" id="PR00032">
    <property type="entry name" value="HTHARAC"/>
</dbReference>
<evidence type="ECO:0000259" key="4">
    <source>
        <dbReference type="PROSITE" id="PS01124"/>
    </source>
</evidence>